<dbReference type="Pfam" id="PF05368">
    <property type="entry name" value="NmrA"/>
    <property type="match status" value="1"/>
</dbReference>
<reference evidence="4 5" key="1">
    <citation type="journal article" date="2018" name="Genome Biol. Evol.">
        <title>Multiple Roots of Fruiting Body Formation in Amoebozoa.</title>
        <authorList>
            <person name="Hillmann F."/>
            <person name="Forbes G."/>
            <person name="Novohradska S."/>
            <person name="Ferling I."/>
            <person name="Riege K."/>
            <person name="Groth M."/>
            <person name="Westermann M."/>
            <person name="Marz M."/>
            <person name="Spaller T."/>
            <person name="Winckler T."/>
            <person name="Schaap P."/>
            <person name="Glockner G."/>
        </authorList>
    </citation>
    <scope>NUCLEOTIDE SEQUENCE [LARGE SCALE GENOMIC DNA]</scope>
    <source>
        <strain evidence="4 5">Jena</strain>
    </source>
</reference>
<evidence type="ECO:0000259" key="3">
    <source>
        <dbReference type="Pfam" id="PF05368"/>
    </source>
</evidence>
<proteinExistence type="predicted"/>
<dbReference type="PANTHER" id="PTHR47706">
    <property type="entry name" value="NMRA-LIKE FAMILY PROTEIN"/>
    <property type="match status" value="1"/>
</dbReference>
<name>A0A2P6MW91_9EUKA</name>
<comment type="caution">
    <text evidence="4">The sequence shown here is derived from an EMBL/GenBank/DDBJ whole genome shotgun (WGS) entry which is preliminary data.</text>
</comment>
<dbReference type="OrthoDB" id="5283654at2759"/>
<evidence type="ECO:0000313" key="5">
    <source>
        <dbReference type="Proteomes" id="UP000241769"/>
    </source>
</evidence>
<protein>
    <submittedName>
        <fullName evidence="4">Saccharopine dehydrogenase-like oxidoreductase</fullName>
    </submittedName>
</protein>
<dbReference type="STRING" id="1890364.A0A2P6MW91"/>
<dbReference type="InParanoid" id="A0A2P6MW91"/>
<dbReference type="Gene3D" id="3.40.50.720">
    <property type="entry name" value="NAD(P)-binding Rossmann-like Domain"/>
    <property type="match status" value="1"/>
</dbReference>
<evidence type="ECO:0000256" key="2">
    <source>
        <dbReference type="ARBA" id="ARBA00023002"/>
    </source>
</evidence>
<keyword evidence="5" id="KW-1185">Reference proteome</keyword>
<keyword evidence="1" id="KW-0521">NADP</keyword>
<evidence type="ECO:0000256" key="1">
    <source>
        <dbReference type="ARBA" id="ARBA00022857"/>
    </source>
</evidence>
<dbReference type="InterPro" id="IPR045312">
    <property type="entry name" value="PCBER-like"/>
</dbReference>
<dbReference type="InterPro" id="IPR036291">
    <property type="entry name" value="NAD(P)-bd_dom_sf"/>
</dbReference>
<organism evidence="4 5">
    <name type="scientific">Planoprotostelium fungivorum</name>
    <dbReference type="NCBI Taxonomy" id="1890364"/>
    <lineage>
        <taxon>Eukaryota</taxon>
        <taxon>Amoebozoa</taxon>
        <taxon>Evosea</taxon>
        <taxon>Variosea</taxon>
        <taxon>Cavosteliida</taxon>
        <taxon>Cavosteliaceae</taxon>
        <taxon>Planoprotostelium</taxon>
    </lineage>
</organism>
<accession>A0A2P6MW91</accession>
<dbReference type="Gene3D" id="3.90.25.10">
    <property type="entry name" value="UDP-galactose 4-epimerase, domain 1"/>
    <property type="match status" value="1"/>
</dbReference>
<evidence type="ECO:0000313" key="4">
    <source>
        <dbReference type="EMBL" id="PRP75967.1"/>
    </source>
</evidence>
<keyword evidence="2" id="KW-0560">Oxidoreductase</keyword>
<dbReference type="PANTHER" id="PTHR47706:SF6">
    <property type="entry name" value="NMRA-LIKE FAMILY PROTEIN (AFU_ORTHOLOGUE AFUA_6G00280)"/>
    <property type="match status" value="1"/>
</dbReference>
<gene>
    <name evidence="4" type="ORF">PROFUN_01683</name>
</gene>
<dbReference type="AlphaFoldDB" id="A0A2P6MW91"/>
<dbReference type="InterPro" id="IPR051609">
    <property type="entry name" value="NmrA/Isoflavone_reductase-like"/>
</dbReference>
<dbReference type="EMBL" id="MDYQ01000353">
    <property type="protein sequence ID" value="PRP75967.1"/>
    <property type="molecule type" value="Genomic_DNA"/>
</dbReference>
<dbReference type="InterPro" id="IPR008030">
    <property type="entry name" value="NmrA-like"/>
</dbReference>
<dbReference type="SUPFAM" id="SSF51735">
    <property type="entry name" value="NAD(P)-binding Rossmann-fold domains"/>
    <property type="match status" value="1"/>
</dbReference>
<dbReference type="Proteomes" id="UP000241769">
    <property type="component" value="Unassembled WGS sequence"/>
</dbReference>
<sequence length="309" mass="34276">MTTPILILGAGELGLAVARSLSKNPSLVITVLLRSSSLSPSAPPQKQKEIQELTSLGTAIITGDLASSSIEELSATFRQHERVISCTGFVAGRGTQIKLARAAIAAELKLYVPWQFGVDYDIIGRGSPQDLFDEQLQVRDILRGQKQTHWTILSTGMFTSFTFEPSFGVIDLHNGIVRALGDWETQVTVTAVEDIGEEVARLVEAHLTDSITTSGIFHIAGDTISYGQLADLVEGFTKRKMKREEWSVDHLMRELREDPKDEMKKYRAVFAQGRGVAWDVSESRNRREGRKLTSVAEWLKQHPIETPQT</sequence>
<feature type="domain" description="NmrA-like" evidence="3">
    <location>
        <begin position="3"/>
        <end position="299"/>
    </location>
</feature>
<dbReference type="CDD" id="cd05259">
    <property type="entry name" value="PCBER_SDR_a"/>
    <property type="match status" value="1"/>
</dbReference>
<dbReference type="GO" id="GO:0016491">
    <property type="term" value="F:oxidoreductase activity"/>
    <property type="evidence" value="ECO:0007669"/>
    <property type="project" value="UniProtKB-KW"/>
</dbReference>